<accession>A0AAN8XC00</accession>
<dbReference type="Gene3D" id="2.60.120.340">
    <property type="entry name" value="Nucleoplasmin core domain"/>
    <property type="match status" value="1"/>
</dbReference>
<evidence type="ECO:0000313" key="9">
    <source>
        <dbReference type="Proteomes" id="UP001381693"/>
    </source>
</evidence>
<dbReference type="Pfam" id="PF17800">
    <property type="entry name" value="NPL"/>
    <property type="match status" value="1"/>
</dbReference>
<evidence type="ECO:0000256" key="1">
    <source>
        <dbReference type="ARBA" id="ARBA00000971"/>
    </source>
</evidence>
<gene>
    <name evidence="8" type="ORF">SK128_014845</name>
</gene>
<feature type="compositionally biased region" description="Acidic residues" evidence="6">
    <location>
        <begin position="147"/>
        <end position="172"/>
    </location>
</feature>
<dbReference type="EMBL" id="JAXCGZ010005859">
    <property type="protein sequence ID" value="KAK7080582.1"/>
    <property type="molecule type" value="Genomic_DNA"/>
</dbReference>
<dbReference type="AlphaFoldDB" id="A0AAN8XC00"/>
<evidence type="ECO:0000256" key="4">
    <source>
        <dbReference type="ARBA" id="ARBA00023235"/>
    </source>
</evidence>
<dbReference type="GO" id="GO:0003755">
    <property type="term" value="F:peptidyl-prolyl cis-trans isomerase activity"/>
    <property type="evidence" value="ECO:0007669"/>
    <property type="project" value="UniProtKB-KW"/>
</dbReference>
<evidence type="ECO:0000256" key="6">
    <source>
        <dbReference type="SAM" id="MobiDB-lite"/>
    </source>
</evidence>
<comment type="caution">
    <text evidence="8">The sequence shown here is derived from an EMBL/GenBank/DDBJ whole genome shotgun (WGS) entry which is preliminary data.</text>
</comment>
<sequence>MASGIWGLVLEPGKRYSKSVDIPFHITLAALDTYYGKGEDDVVSVMLEVDGMEVIICNLSLKRGILQCPLNLKFVEGSRVAFYTTGSHSSVHLSGNITSSKVGKCKQKKRKALMENAVKRKKIKKKAKPEDSVKKMENENNVKNNENGDESDTDSIEDDEEDELSEEEEGEENTNNTSNKTTKNIEIVQHKAKLTPGTAPAPPKSPKVVKQGGITCEDLIVGKGKEAKKGNAVFVYYEGRLASNDTLFDKCLSGKPFKFRLGGGEVIPGWDIGVAGMKTGGKRKLVIPPHMAYGKRGAPPVIPPQAALKFVVTLKNVV</sequence>
<protein>
    <recommendedName>
        <fullName evidence="2 5">peptidylprolyl isomerase</fullName>
        <ecNumber evidence="2 5">5.2.1.8</ecNumber>
    </recommendedName>
</protein>
<evidence type="ECO:0000256" key="3">
    <source>
        <dbReference type="ARBA" id="ARBA00023110"/>
    </source>
</evidence>
<dbReference type="InterPro" id="IPR023566">
    <property type="entry name" value="PPIase_Fpr3/Fpr4-like"/>
</dbReference>
<dbReference type="FunFam" id="3.10.50.40:FF:000006">
    <property type="entry name" value="Peptidyl-prolyl cis-trans isomerase"/>
    <property type="match status" value="1"/>
</dbReference>
<keyword evidence="4 5" id="KW-0413">Isomerase</keyword>
<comment type="catalytic activity">
    <reaction evidence="1 5">
        <text>[protein]-peptidylproline (omega=180) = [protein]-peptidylproline (omega=0)</text>
        <dbReference type="Rhea" id="RHEA:16237"/>
        <dbReference type="Rhea" id="RHEA-COMP:10747"/>
        <dbReference type="Rhea" id="RHEA-COMP:10748"/>
        <dbReference type="ChEBI" id="CHEBI:83833"/>
        <dbReference type="ChEBI" id="CHEBI:83834"/>
        <dbReference type="EC" id="5.2.1.8"/>
    </reaction>
</comment>
<dbReference type="PIRSF" id="PIRSF001473">
    <property type="entry name" value="FK506-bp_FPR3"/>
    <property type="match status" value="1"/>
</dbReference>
<dbReference type="InterPro" id="IPR046357">
    <property type="entry name" value="PPIase_dom_sf"/>
</dbReference>
<dbReference type="Proteomes" id="UP001381693">
    <property type="component" value="Unassembled WGS sequence"/>
</dbReference>
<dbReference type="EC" id="5.2.1.8" evidence="2 5"/>
<name>A0AAN8XC00_HALRR</name>
<dbReference type="Gene3D" id="3.10.50.40">
    <property type="match status" value="1"/>
</dbReference>
<feature type="compositionally biased region" description="Basic and acidic residues" evidence="6">
    <location>
        <begin position="128"/>
        <end position="140"/>
    </location>
</feature>
<proteinExistence type="predicted"/>
<dbReference type="SUPFAM" id="SSF54534">
    <property type="entry name" value="FKBP-like"/>
    <property type="match status" value="1"/>
</dbReference>
<evidence type="ECO:0000256" key="5">
    <source>
        <dbReference type="PROSITE-ProRule" id="PRU00277"/>
    </source>
</evidence>
<dbReference type="PANTHER" id="PTHR43811:SF19">
    <property type="entry name" value="39 KDA FK506-BINDING NUCLEAR PROTEIN"/>
    <property type="match status" value="1"/>
</dbReference>
<feature type="region of interest" description="Disordered" evidence="6">
    <location>
        <begin position="116"/>
        <end position="185"/>
    </location>
</feature>
<feature type="domain" description="PPIase FKBP-type" evidence="7">
    <location>
        <begin position="230"/>
        <end position="318"/>
    </location>
</feature>
<dbReference type="PANTHER" id="PTHR43811">
    <property type="entry name" value="FKBP-TYPE PEPTIDYL-PROLYL CIS-TRANS ISOMERASE FKPA"/>
    <property type="match status" value="1"/>
</dbReference>
<feature type="compositionally biased region" description="Low complexity" evidence="6">
    <location>
        <begin position="173"/>
        <end position="185"/>
    </location>
</feature>
<dbReference type="InterPro" id="IPR041232">
    <property type="entry name" value="NPL"/>
</dbReference>
<evidence type="ECO:0000256" key="2">
    <source>
        <dbReference type="ARBA" id="ARBA00013194"/>
    </source>
</evidence>
<reference evidence="8 9" key="1">
    <citation type="submission" date="2023-11" db="EMBL/GenBank/DDBJ databases">
        <title>Halocaridina rubra genome assembly.</title>
        <authorList>
            <person name="Smith C."/>
        </authorList>
    </citation>
    <scope>NUCLEOTIDE SEQUENCE [LARGE SCALE GENOMIC DNA]</scope>
    <source>
        <strain evidence="8">EP-1</strain>
        <tissue evidence="8">Whole</tissue>
    </source>
</reference>
<keyword evidence="3 5" id="KW-0697">Rotamase</keyword>
<dbReference type="InterPro" id="IPR001179">
    <property type="entry name" value="PPIase_FKBP_dom"/>
</dbReference>
<dbReference type="GO" id="GO:0005634">
    <property type="term" value="C:nucleus"/>
    <property type="evidence" value="ECO:0007669"/>
    <property type="project" value="UniProtKB-ARBA"/>
</dbReference>
<keyword evidence="9" id="KW-1185">Reference proteome</keyword>
<evidence type="ECO:0000259" key="7">
    <source>
        <dbReference type="PROSITE" id="PS50059"/>
    </source>
</evidence>
<dbReference type="Pfam" id="PF00254">
    <property type="entry name" value="FKBP_C"/>
    <property type="match status" value="1"/>
</dbReference>
<dbReference type="PROSITE" id="PS50059">
    <property type="entry name" value="FKBP_PPIASE"/>
    <property type="match status" value="1"/>
</dbReference>
<evidence type="ECO:0000313" key="8">
    <source>
        <dbReference type="EMBL" id="KAK7080582.1"/>
    </source>
</evidence>
<organism evidence="8 9">
    <name type="scientific">Halocaridina rubra</name>
    <name type="common">Hawaiian red shrimp</name>
    <dbReference type="NCBI Taxonomy" id="373956"/>
    <lineage>
        <taxon>Eukaryota</taxon>
        <taxon>Metazoa</taxon>
        <taxon>Ecdysozoa</taxon>
        <taxon>Arthropoda</taxon>
        <taxon>Crustacea</taxon>
        <taxon>Multicrustacea</taxon>
        <taxon>Malacostraca</taxon>
        <taxon>Eumalacostraca</taxon>
        <taxon>Eucarida</taxon>
        <taxon>Decapoda</taxon>
        <taxon>Pleocyemata</taxon>
        <taxon>Caridea</taxon>
        <taxon>Atyoidea</taxon>
        <taxon>Atyidae</taxon>
        <taxon>Halocaridina</taxon>
    </lineage>
</organism>